<dbReference type="Gene3D" id="2.40.160.60">
    <property type="entry name" value="Outer membrane protein transport protein (OMPP1/FadL/TodX)"/>
    <property type="match status" value="1"/>
</dbReference>
<accession>A0AAU8BS45</accession>
<dbReference type="PANTHER" id="PTHR35093:SF8">
    <property type="entry name" value="OUTER MEMBRANE PROTEIN NMB0088-RELATED"/>
    <property type="match status" value="1"/>
</dbReference>
<dbReference type="Pfam" id="PF03349">
    <property type="entry name" value="Toluene_X"/>
    <property type="match status" value="1"/>
</dbReference>
<proteinExistence type="inferred from homology"/>
<organism evidence="9">
    <name type="scientific">Vibrio chaetopteri</name>
    <dbReference type="NCBI Taxonomy" id="3016528"/>
    <lineage>
        <taxon>Bacteria</taxon>
        <taxon>Pseudomonadati</taxon>
        <taxon>Pseudomonadota</taxon>
        <taxon>Gammaproteobacteria</taxon>
        <taxon>Vibrionales</taxon>
        <taxon>Vibrionaceae</taxon>
        <taxon>Vibrio</taxon>
    </lineage>
</organism>
<evidence type="ECO:0000256" key="8">
    <source>
        <dbReference type="SAM" id="SignalP"/>
    </source>
</evidence>
<dbReference type="EMBL" id="CP115921">
    <property type="protein sequence ID" value="XCD18342.1"/>
    <property type="molecule type" value="Genomic_DNA"/>
</dbReference>
<keyword evidence="6" id="KW-0472">Membrane</keyword>
<protein>
    <submittedName>
        <fullName evidence="9">OmpP1/FadL family transporter</fullName>
    </submittedName>
</protein>
<dbReference type="GO" id="GO:0009279">
    <property type="term" value="C:cell outer membrane"/>
    <property type="evidence" value="ECO:0007669"/>
    <property type="project" value="UniProtKB-SubCell"/>
</dbReference>
<comment type="subcellular location">
    <subcellularLocation>
        <location evidence="1">Cell outer membrane</location>
        <topology evidence="1">Multi-pass membrane protein</topology>
    </subcellularLocation>
</comment>
<keyword evidence="5 8" id="KW-0732">Signal</keyword>
<dbReference type="AlphaFoldDB" id="A0AAU8BS45"/>
<dbReference type="InterPro" id="IPR005017">
    <property type="entry name" value="OMPP1/FadL/TodX"/>
</dbReference>
<evidence type="ECO:0000256" key="7">
    <source>
        <dbReference type="ARBA" id="ARBA00023237"/>
    </source>
</evidence>
<evidence type="ECO:0000256" key="4">
    <source>
        <dbReference type="ARBA" id="ARBA00022692"/>
    </source>
</evidence>
<keyword evidence="7" id="KW-0998">Cell outer membrane</keyword>
<evidence type="ECO:0000256" key="2">
    <source>
        <dbReference type="ARBA" id="ARBA00008163"/>
    </source>
</evidence>
<feature type="chain" id="PRO_5043717242" evidence="8">
    <location>
        <begin position="22"/>
        <end position="401"/>
    </location>
</feature>
<dbReference type="KEGG" id="vck:PG915_16315"/>
<evidence type="ECO:0000256" key="3">
    <source>
        <dbReference type="ARBA" id="ARBA00022452"/>
    </source>
</evidence>
<name>A0AAU8BS45_9VIBR</name>
<dbReference type="RefSeq" id="WP_353499487.1">
    <property type="nucleotide sequence ID" value="NZ_CP115921.1"/>
</dbReference>
<reference evidence="9" key="1">
    <citation type="submission" date="2023-01" db="EMBL/GenBank/DDBJ databases">
        <title>Vibrio sp. CB1-14 genome sequencing.</title>
        <authorList>
            <person name="Otstavnykh N."/>
            <person name="Isaeva M."/>
            <person name="Meleshko D."/>
        </authorList>
    </citation>
    <scope>NUCLEOTIDE SEQUENCE</scope>
    <source>
        <strain evidence="9">CB1-14</strain>
    </source>
</reference>
<keyword evidence="4" id="KW-0812">Transmembrane</keyword>
<keyword evidence="3" id="KW-1134">Transmembrane beta strand</keyword>
<dbReference type="GO" id="GO:0015483">
    <property type="term" value="F:long-chain fatty acid transporting porin activity"/>
    <property type="evidence" value="ECO:0007669"/>
    <property type="project" value="TreeGrafter"/>
</dbReference>
<feature type="signal peptide" evidence="8">
    <location>
        <begin position="1"/>
        <end position="21"/>
    </location>
</feature>
<evidence type="ECO:0000313" key="9">
    <source>
        <dbReference type="EMBL" id="XCD18342.1"/>
    </source>
</evidence>
<dbReference type="PANTHER" id="PTHR35093">
    <property type="entry name" value="OUTER MEMBRANE PROTEIN NMB0088-RELATED"/>
    <property type="match status" value="1"/>
</dbReference>
<evidence type="ECO:0000256" key="1">
    <source>
        <dbReference type="ARBA" id="ARBA00004571"/>
    </source>
</evidence>
<sequence>MRYTYLTALISALLSTHVHSAAYVFPELGMMSVSTAGAGAQAIAEGAETAFANPASMTNIEQSTIAFNLEGVISDINYTDTGSTGAFAGGEHYSEAGTTMPAGSFYWVTPANDTVSFGLAIAAAGGSALDYGSNFSGAQLVTDTSLMTVQINPSLAFKIDEQLSVGVGLISEFGKIEQNMTSRNNERKLTGSGESVEFGYTLSAFYELNEAHRFGAFYRSEISHDMDGDFKGDNLLKPASFNIVMPNIISISGYHALSTKTAALWSASWSDFSKIKETTITLPNTSAAINRQWEDTYSLSLGMHYNLESQWRLETGVTYESSPQDDPTLQAPDVPTGEVWKFGVGTSKDITTDLRMQLYYEYYYGGSSDIIYSLDEPANSQLKGEYDAAIHYLGVLFNYKT</sequence>
<dbReference type="SUPFAM" id="SSF56935">
    <property type="entry name" value="Porins"/>
    <property type="match status" value="1"/>
</dbReference>
<evidence type="ECO:0000256" key="6">
    <source>
        <dbReference type="ARBA" id="ARBA00023136"/>
    </source>
</evidence>
<gene>
    <name evidence="9" type="ORF">PG915_16315</name>
</gene>
<evidence type="ECO:0000256" key="5">
    <source>
        <dbReference type="ARBA" id="ARBA00022729"/>
    </source>
</evidence>
<comment type="similarity">
    <text evidence="2">Belongs to the OmpP1/FadL family.</text>
</comment>